<proteinExistence type="predicted"/>
<dbReference type="AlphaFoldDB" id="A0AAV5S391"/>
<feature type="compositionally biased region" description="Basic and acidic residues" evidence="1">
    <location>
        <begin position="21"/>
        <end position="30"/>
    </location>
</feature>
<protein>
    <submittedName>
        <fullName evidence="2">Uncharacterized protein</fullName>
    </submittedName>
</protein>
<feature type="compositionally biased region" description="Polar residues" evidence="1">
    <location>
        <begin position="1"/>
        <end position="15"/>
    </location>
</feature>
<keyword evidence="3" id="KW-1185">Reference proteome</keyword>
<evidence type="ECO:0000313" key="3">
    <source>
        <dbReference type="Proteomes" id="UP001377567"/>
    </source>
</evidence>
<dbReference type="EMBL" id="BTGD01000011">
    <property type="protein sequence ID" value="GMM57139.1"/>
    <property type="molecule type" value="Genomic_DNA"/>
</dbReference>
<organism evidence="2 3">
    <name type="scientific">Maudiozyma humilis</name>
    <name type="common">Sour dough yeast</name>
    <name type="synonym">Kazachstania humilis</name>
    <dbReference type="NCBI Taxonomy" id="51915"/>
    <lineage>
        <taxon>Eukaryota</taxon>
        <taxon>Fungi</taxon>
        <taxon>Dikarya</taxon>
        <taxon>Ascomycota</taxon>
        <taxon>Saccharomycotina</taxon>
        <taxon>Saccharomycetes</taxon>
        <taxon>Saccharomycetales</taxon>
        <taxon>Saccharomycetaceae</taxon>
        <taxon>Maudiozyma</taxon>
    </lineage>
</organism>
<name>A0AAV5S391_MAUHU</name>
<dbReference type="Proteomes" id="UP001377567">
    <property type="component" value="Unassembled WGS sequence"/>
</dbReference>
<feature type="region of interest" description="Disordered" evidence="1">
    <location>
        <begin position="1"/>
        <end position="86"/>
    </location>
</feature>
<comment type="caution">
    <text evidence="2">The sequence shown here is derived from an EMBL/GenBank/DDBJ whole genome shotgun (WGS) entry which is preliminary data.</text>
</comment>
<accession>A0AAV5S391</accession>
<evidence type="ECO:0000313" key="2">
    <source>
        <dbReference type="EMBL" id="GMM57139.1"/>
    </source>
</evidence>
<evidence type="ECO:0000256" key="1">
    <source>
        <dbReference type="SAM" id="MobiDB-lite"/>
    </source>
</evidence>
<reference evidence="2 3" key="1">
    <citation type="journal article" date="2023" name="Elife">
        <title>Identification of key yeast species and microbe-microbe interactions impacting larval growth of Drosophila in the wild.</title>
        <authorList>
            <person name="Mure A."/>
            <person name="Sugiura Y."/>
            <person name="Maeda R."/>
            <person name="Honda K."/>
            <person name="Sakurai N."/>
            <person name="Takahashi Y."/>
            <person name="Watada M."/>
            <person name="Katoh T."/>
            <person name="Gotoh A."/>
            <person name="Gotoh Y."/>
            <person name="Taniguchi I."/>
            <person name="Nakamura K."/>
            <person name="Hayashi T."/>
            <person name="Katayama T."/>
            <person name="Uemura T."/>
            <person name="Hattori Y."/>
        </authorList>
    </citation>
    <scope>NUCLEOTIDE SEQUENCE [LARGE SCALE GENOMIC DNA]</scope>
    <source>
        <strain evidence="2 3">KH-74</strain>
    </source>
</reference>
<sequence>MPETTSNTPSQNSASAAPEQRLPETVELHRGGKTKVVNLEQLKKPHAVTSSPEFIRNHPVQHAQSPDGSNAGGLLQTGGHRPSQGK</sequence>
<gene>
    <name evidence="2" type="ORF">DAKH74_037550</name>
</gene>